<dbReference type="SUPFAM" id="SSF53756">
    <property type="entry name" value="UDP-Glycosyltransferase/glycogen phosphorylase"/>
    <property type="match status" value="1"/>
</dbReference>
<keyword evidence="6" id="KW-1185">Reference proteome</keyword>
<keyword evidence="1" id="KW-0328">Glycosyltransferase</keyword>
<dbReference type="AlphaFoldDB" id="A0A7X9ZGN9"/>
<evidence type="ECO:0000313" key="4">
    <source>
        <dbReference type="EMBL" id="NMK53475.1"/>
    </source>
</evidence>
<dbReference type="Proteomes" id="UP000550736">
    <property type="component" value="Unassembled WGS sequence"/>
</dbReference>
<dbReference type="EMBL" id="JABBMI010000002">
    <property type="protein sequence ID" value="NMK53475.1"/>
    <property type="molecule type" value="Genomic_DNA"/>
</dbReference>
<dbReference type="RefSeq" id="WP_023350764.1">
    <property type="nucleotide sequence ID" value="NZ_AP014956.1"/>
</dbReference>
<dbReference type="EMBL" id="JABBLX010000077">
    <property type="protein sequence ID" value="NMK98969.1"/>
    <property type="molecule type" value="Genomic_DNA"/>
</dbReference>
<dbReference type="PANTHER" id="PTHR12526:SF629">
    <property type="entry name" value="TEICHURONIC ACID BIOSYNTHESIS GLYCOSYLTRANSFERASE TUAH-RELATED"/>
    <property type="match status" value="1"/>
</dbReference>
<reference evidence="6 7" key="1">
    <citation type="submission" date="2020-04" db="EMBL/GenBank/DDBJ databases">
        <title>The Epidemiology and Molecular Characteristics of Linezolid-Resistant Staphylococcus capitis in Huashan Hospital, Shanghai.</title>
        <authorList>
            <person name="Ding L."/>
            <person name="Li P."/>
            <person name="Yang Y."/>
            <person name="Lin D."/>
            <person name="Xu X."/>
        </authorList>
    </citation>
    <scope>NUCLEOTIDE SEQUENCE [LARGE SCALE GENOMIC DNA]</scope>
    <source>
        <strain evidence="5 7">12-86</strain>
        <strain evidence="4 6">17-84</strain>
    </source>
</reference>
<name>A0A7X9ZGN9_STACP</name>
<protein>
    <submittedName>
        <fullName evidence="5">Glycosyltransferase</fullName>
    </submittedName>
</protein>
<dbReference type="GO" id="GO:0016757">
    <property type="term" value="F:glycosyltransferase activity"/>
    <property type="evidence" value="ECO:0007669"/>
    <property type="project" value="UniProtKB-KW"/>
</dbReference>
<proteinExistence type="predicted"/>
<dbReference type="Gene3D" id="3.40.50.2000">
    <property type="entry name" value="Glycogen Phosphorylase B"/>
    <property type="match status" value="3"/>
</dbReference>
<sequence length="501" mass="58610">MFYFVGNNIGQKITGIEKAIINRLNLFKENKYSSKVILLAWNRYLTDTASNYLMHEDYINMYDYFQEATQVTINIESINSKNWLHDWQHDCGYTIKYVEHSNDVRVYDGNNFIMYAHFTDETYKKLDYLNYFDTSRRKIKRELYDTRGFLSCTRILSTDQKIQSEFYYSPQKEVKLEKYYDIDSNEPNIAKKILLHHQGRTYFFNNDTELSAFFIEQIYCSGDLFFSDRNLISSHVFNSTIHTIPVVAVLHSTHVKDINDLMHSRIKNVYKGVFDHLKRYKAIVVSTEQQAEDVRHRIKDCIPVYAIPVGFSESTSQHNIGYTSQKLISVARYSPEKQLEQQIKLVSKLKGLFPKIELHLYGFGPEESKLKTLINDYHVENHVFLRGFLNDLTEEFKTAYVNLITSNMEGFSLALLEAQSHGVPSISYNIKYGPGELIIPDYNGSLVEFNNEDQLYETVKALLEEPELQQKYAQNSIESSKNFSKDAIINRWQQLINDINT</sequence>
<dbReference type="PANTHER" id="PTHR12526">
    <property type="entry name" value="GLYCOSYLTRANSFERASE"/>
    <property type="match status" value="1"/>
</dbReference>
<organism evidence="5 7">
    <name type="scientific">Staphylococcus capitis</name>
    <dbReference type="NCBI Taxonomy" id="29388"/>
    <lineage>
        <taxon>Bacteria</taxon>
        <taxon>Bacillati</taxon>
        <taxon>Bacillota</taxon>
        <taxon>Bacilli</taxon>
        <taxon>Bacillales</taxon>
        <taxon>Staphylococcaceae</taxon>
        <taxon>Staphylococcus</taxon>
    </lineage>
</organism>
<comment type="caution">
    <text evidence="5">The sequence shown here is derived from an EMBL/GenBank/DDBJ whole genome shotgun (WGS) entry which is preliminary data.</text>
</comment>
<evidence type="ECO:0000256" key="2">
    <source>
        <dbReference type="ARBA" id="ARBA00022679"/>
    </source>
</evidence>
<evidence type="ECO:0000313" key="7">
    <source>
        <dbReference type="Proteomes" id="UP000550736"/>
    </source>
</evidence>
<evidence type="ECO:0000313" key="6">
    <source>
        <dbReference type="Proteomes" id="UP000538955"/>
    </source>
</evidence>
<keyword evidence="2 5" id="KW-0808">Transferase</keyword>
<evidence type="ECO:0000259" key="3">
    <source>
        <dbReference type="Pfam" id="PF00534"/>
    </source>
</evidence>
<gene>
    <name evidence="5" type="ORF">HHM13_13000</name>
    <name evidence="4" type="ORF">HHM24_01755</name>
</gene>
<dbReference type="CDD" id="cd04949">
    <property type="entry name" value="GT4_GtfA-like"/>
    <property type="match status" value="1"/>
</dbReference>
<dbReference type="Proteomes" id="UP000538955">
    <property type="component" value="Unassembled WGS sequence"/>
</dbReference>
<dbReference type="InterPro" id="IPR001296">
    <property type="entry name" value="Glyco_trans_1"/>
</dbReference>
<dbReference type="Pfam" id="PF00534">
    <property type="entry name" value="Glycos_transf_1"/>
    <property type="match status" value="1"/>
</dbReference>
<evidence type="ECO:0000313" key="5">
    <source>
        <dbReference type="EMBL" id="NMK98969.1"/>
    </source>
</evidence>
<accession>A0A7X9ZGN9</accession>
<evidence type="ECO:0000256" key="1">
    <source>
        <dbReference type="ARBA" id="ARBA00022676"/>
    </source>
</evidence>
<feature type="domain" description="Glycosyl transferase family 1" evidence="3">
    <location>
        <begin position="316"/>
        <end position="477"/>
    </location>
</feature>